<dbReference type="AlphaFoldDB" id="A0A7X9RWB3"/>
<dbReference type="GO" id="GO:0070006">
    <property type="term" value="F:metalloaminopeptidase activity"/>
    <property type="evidence" value="ECO:0007669"/>
    <property type="project" value="TreeGrafter"/>
</dbReference>
<dbReference type="GO" id="GO:0005737">
    <property type="term" value="C:cytoplasm"/>
    <property type="evidence" value="ECO:0007669"/>
    <property type="project" value="TreeGrafter"/>
</dbReference>
<keyword evidence="9" id="KW-0862">Zinc</keyword>
<evidence type="ECO:0000256" key="11">
    <source>
        <dbReference type="SAM" id="SignalP"/>
    </source>
</evidence>
<evidence type="ECO:0000256" key="9">
    <source>
        <dbReference type="ARBA" id="ARBA00022833"/>
    </source>
</evidence>
<evidence type="ECO:0000256" key="10">
    <source>
        <dbReference type="ARBA" id="ARBA00023049"/>
    </source>
</evidence>
<evidence type="ECO:0000256" key="2">
    <source>
        <dbReference type="ARBA" id="ARBA00001947"/>
    </source>
</evidence>
<dbReference type="InterPro" id="IPR050344">
    <property type="entry name" value="Peptidase_M1_aminopeptidases"/>
</dbReference>
<comment type="similarity">
    <text evidence="3">Belongs to the peptidase M1 family.</text>
</comment>
<evidence type="ECO:0000256" key="3">
    <source>
        <dbReference type="ARBA" id="ARBA00010136"/>
    </source>
</evidence>
<dbReference type="GO" id="GO:0008270">
    <property type="term" value="F:zinc ion binding"/>
    <property type="evidence" value="ECO:0007669"/>
    <property type="project" value="InterPro"/>
</dbReference>
<dbReference type="Pfam" id="PF01433">
    <property type="entry name" value="Peptidase_M1"/>
    <property type="match status" value="1"/>
</dbReference>
<protein>
    <recommendedName>
        <fullName evidence="5">Aminopeptidase N</fullName>
        <ecNumber evidence="4">3.4.11.2</ecNumber>
    </recommendedName>
</protein>
<comment type="cofactor">
    <cofactor evidence="2">
        <name>Zn(2+)</name>
        <dbReference type="ChEBI" id="CHEBI:29105"/>
    </cofactor>
</comment>
<dbReference type="InterPro" id="IPR027268">
    <property type="entry name" value="Peptidase_M4/M1_CTD_sf"/>
</dbReference>
<evidence type="ECO:0000256" key="7">
    <source>
        <dbReference type="ARBA" id="ARBA00022723"/>
    </source>
</evidence>
<dbReference type="PRINTS" id="PR00756">
    <property type="entry name" value="ALADIPTASE"/>
</dbReference>
<keyword evidence="15" id="KW-1185">Reference proteome</keyword>
<feature type="domain" description="Peptidase M1 membrane alanine aminopeptidase" evidence="12">
    <location>
        <begin position="247"/>
        <end position="460"/>
    </location>
</feature>
<evidence type="ECO:0000256" key="4">
    <source>
        <dbReference type="ARBA" id="ARBA00012564"/>
    </source>
</evidence>
<keyword evidence="8" id="KW-0378">Hydrolase</keyword>
<dbReference type="GO" id="GO:0006508">
    <property type="term" value="P:proteolysis"/>
    <property type="evidence" value="ECO:0007669"/>
    <property type="project" value="UniProtKB-KW"/>
</dbReference>
<dbReference type="InterPro" id="IPR001930">
    <property type="entry name" value="Peptidase_M1"/>
</dbReference>
<feature type="chain" id="PRO_5030770235" description="Aminopeptidase N" evidence="11">
    <location>
        <begin position="20"/>
        <end position="827"/>
    </location>
</feature>
<evidence type="ECO:0000256" key="5">
    <source>
        <dbReference type="ARBA" id="ARBA00015611"/>
    </source>
</evidence>
<dbReference type="InterPro" id="IPR014782">
    <property type="entry name" value="Peptidase_M1_dom"/>
</dbReference>
<evidence type="ECO:0000259" key="12">
    <source>
        <dbReference type="Pfam" id="PF01433"/>
    </source>
</evidence>
<keyword evidence="6" id="KW-0645">Protease</keyword>
<dbReference type="GO" id="GO:0016285">
    <property type="term" value="F:alanyl aminopeptidase activity"/>
    <property type="evidence" value="ECO:0007669"/>
    <property type="project" value="UniProtKB-EC"/>
</dbReference>
<keyword evidence="11" id="KW-0732">Signal</keyword>
<keyword evidence="10" id="KW-0482">Metalloprotease</keyword>
<dbReference type="EC" id="3.4.11.2" evidence="4"/>
<dbReference type="GO" id="GO:0042277">
    <property type="term" value="F:peptide binding"/>
    <property type="evidence" value="ECO:0007669"/>
    <property type="project" value="TreeGrafter"/>
</dbReference>
<keyword evidence="7" id="KW-0479">Metal-binding</keyword>
<sequence>MKKLYIIILGLFLMFNACQSPEDLPLKKGVSQQLAQQRFDNITNVEYDLHLVLPKTQKERIQSTLHLRFDVKNSSEPIVLDFRTDSTKITNLIVNNQPSEYYYKQEHIIIPTDHLEKGENSISFHFVAGDQSLNRKENYMYTLLVPDRARTLFPCFDQPDIKAKYILSLDMPENWDAIAGEYGTSKSTNTGRKVITFGQTQPISTYLFSFVAGEFKRIEKTVKGRKYAMLHLEEEDKIRANQDQIFELHANSVQWMEEYTAIPLPFNKLDFALIPPFQYGGMEHVGAIQYRASSLILDENAGPSEKLRRAQLIAHEVAHMWFGDLVTMKWFDDVWLKEVFANFIAAKAITPSYPEINHDLQFFLSHQYRAYEVDRTAGNHPIQQKLDNLNLAGTLYGAIIYCKAPVVMAQIELLVGEDNLKKSLQMYLKKYAYGNATFDDLIEVISSTSKVDLKDWANLWVKHEGMPYYKLEKKNNQLSISTNDFKKSQKVVIGNQEVLLDKKQVIVALKELDFPLDRSGKNYGHFQLSIGLINEIKANIGKYAPTEKAIAYSTLWENFLHDNVYLDGYTNFIWERMILEEDLLLKKQLLGQFNELYWYYISEQERKNISKQYFHFLQKQIAKSENKALQSFYFNVITLFQHQPEQLEYLNTFLSTQKTTPSLNDRERINLLMKLRLQNYHQSEVAIQKVEALISSDYYKEYLAFVTPATSNDEIERDAFFEGLKEVENRANEPWVENALSLLNHPLNAKSSLKYVRPTLELLPEIQKTGDIFFPYNYLKSAIAKRKEQQTILWVNSYLEKNKIDIKLKNKVLQNLDPIQRRQSVMQ</sequence>
<proteinExistence type="inferred from homology"/>
<dbReference type="GO" id="GO:0016020">
    <property type="term" value="C:membrane"/>
    <property type="evidence" value="ECO:0007669"/>
    <property type="project" value="TreeGrafter"/>
</dbReference>
<evidence type="ECO:0000313" key="15">
    <source>
        <dbReference type="Proteomes" id="UP000576082"/>
    </source>
</evidence>
<feature type="domain" description="Aminopeptidase N-like N-terminal" evidence="13">
    <location>
        <begin position="46"/>
        <end position="207"/>
    </location>
</feature>
<reference evidence="14 15" key="1">
    <citation type="submission" date="2020-04" db="EMBL/GenBank/DDBJ databases">
        <title>Flammeovirga sp. SR4, a novel species isolated from seawater.</title>
        <authorList>
            <person name="Wang X."/>
        </authorList>
    </citation>
    <scope>NUCLEOTIDE SEQUENCE [LARGE SCALE GENOMIC DNA]</scope>
    <source>
        <strain evidence="14 15">ATCC 23126</strain>
    </source>
</reference>
<evidence type="ECO:0000259" key="13">
    <source>
        <dbReference type="Pfam" id="PF17900"/>
    </source>
</evidence>
<dbReference type="GO" id="GO:0043171">
    <property type="term" value="P:peptide catabolic process"/>
    <property type="evidence" value="ECO:0007669"/>
    <property type="project" value="TreeGrafter"/>
</dbReference>
<dbReference type="GO" id="GO:0005615">
    <property type="term" value="C:extracellular space"/>
    <property type="evidence" value="ECO:0007669"/>
    <property type="project" value="TreeGrafter"/>
</dbReference>
<dbReference type="Pfam" id="PF17900">
    <property type="entry name" value="Peptidase_M1_N"/>
    <property type="match status" value="1"/>
</dbReference>
<dbReference type="SUPFAM" id="SSF55486">
    <property type="entry name" value="Metalloproteases ('zincins'), catalytic domain"/>
    <property type="match status" value="1"/>
</dbReference>
<accession>A0A7X9RWB3</accession>
<dbReference type="PANTHER" id="PTHR11533:SF299">
    <property type="entry name" value="AMINOPEPTIDASE"/>
    <property type="match status" value="1"/>
</dbReference>
<dbReference type="InterPro" id="IPR045357">
    <property type="entry name" value="Aminopeptidase_N-like_N"/>
</dbReference>
<evidence type="ECO:0000313" key="14">
    <source>
        <dbReference type="EMBL" id="NME69860.1"/>
    </source>
</evidence>
<evidence type="ECO:0000256" key="8">
    <source>
        <dbReference type="ARBA" id="ARBA00022801"/>
    </source>
</evidence>
<evidence type="ECO:0000256" key="6">
    <source>
        <dbReference type="ARBA" id="ARBA00022670"/>
    </source>
</evidence>
<comment type="caution">
    <text evidence="14">The sequence shown here is derived from an EMBL/GenBank/DDBJ whole genome shotgun (WGS) entry which is preliminary data.</text>
</comment>
<dbReference type="InterPro" id="IPR042097">
    <property type="entry name" value="Aminopeptidase_N-like_N_sf"/>
</dbReference>
<feature type="signal peptide" evidence="11">
    <location>
        <begin position="1"/>
        <end position="19"/>
    </location>
</feature>
<dbReference type="RefSeq" id="WP_169658114.1">
    <property type="nucleotide sequence ID" value="NZ_JABANE010000050.1"/>
</dbReference>
<dbReference type="PANTHER" id="PTHR11533">
    <property type="entry name" value="PROTEASE M1 ZINC METALLOPROTEASE"/>
    <property type="match status" value="1"/>
</dbReference>
<dbReference type="CDD" id="cd09602">
    <property type="entry name" value="M1_APN"/>
    <property type="match status" value="1"/>
</dbReference>
<dbReference type="SUPFAM" id="SSF63737">
    <property type="entry name" value="Leukotriene A4 hydrolase N-terminal domain"/>
    <property type="match status" value="1"/>
</dbReference>
<comment type="catalytic activity">
    <reaction evidence="1">
        <text>Release of an N-terminal amino acid, Xaa-|-Yaa- from a peptide, amide or arylamide. Xaa is preferably Ala, but may be most amino acids including Pro (slow action). When a terminal hydrophobic residue is followed by a prolyl residue, the two may be released as an intact Xaa-Pro dipeptide.</text>
        <dbReference type="EC" id="3.4.11.2"/>
    </reaction>
</comment>
<organism evidence="14 15">
    <name type="scientific">Flammeovirga aprica JL-4</name>
    <dbReference type="NCBI Taxonomy" id="694437"/>
    <lineage>
        <taxon>Bacteria</taxon>
        <taxon>Pseudomonadati</taxon>
        <taxon>Bacteroidota</taxon>
        <taxon>Cytophagia</taxon>
        <taxon>Cytophagales</taxon>
        <taxon>Flammeovirgaceae</taxon>
        <taxon>Flammeovirga</taxon>
    </lineage>
</organism>
<dbReference type="EMBL" id="JABANE010000050">
    <property type="protein sequence ID" value="NME69860.1"/>
    <property type="molecule type" value="Genomic_DNA"/>
</dbReference>
<gene>
    <name evidence="14" type="ORF">HHU12_17935</name>
</gene>
<dbReference type="Gene3D" id="1.10.390.10">
    <property type="entry name" value="Neutral Protease Domain 2"/>
    <property type="match status" value="1"/>
</dbReference>
<name>A0A7X9RWB3_9BACT</name>
<dbReference type="Gene3D" id="2.60.40.1730">
    <property type="entry name" value="tricorn interacting facor f3 domain"/>
    <property type="match status" value="1"/>
</dbReference>
<dbReference type="Proteomes" id="UP000576082">
    <property type="component" value="Unassembled WGS sequence"/>
</dbReference>
<evidence type="ECO:0000256" key="1">
    <source>
        <dbReference type="ARBA" id="ARBA00000098"/>
    </source>
</evidence>